<dbReference type="VEuPathDB" id="FungiDB:PC110_g8865"/>
<organism evidence="1 2">
    <name type="scientific">Phytophthora cactorum</name>
    <dbReference type="NCBI Taxonomy" id="29920"/>
    <lineage>
        <taxon>Eukaryota</taxon>
        <taxon>Sar</taxon>
        <taxon>Stramenopiles</taxon>
        <taxon>Oomycota</taxon>
        <taxon>Peronosporomycetes</taxon>
        <taxon>Peronosporales</taxon>
        <taxon>Peronosporaceae</taxon>
        <taxon>Phytophthora</taxon>
    </lineage>
</organism>
<proteinExistence type="predicted"/>
<accession>A0A329SDU6</accession>
<dbReference type="Proteomes" id="UP000251314">
    <property type="component" value="Unassembled WGS sequence"/>
</dbReference>
<dbReference type="AlphaFoldDB" id="A0A329SDU6"/>
<protein>
    <submittedName>
        <fullName evidence="1">Uncharacterized protein</fullName>
    </submittedName>
</protein>
<evidence type="ECO:0000313" key="1">
    <source>
        <dbReference type="EMBL" id="RAW34820.1"/>
    </source>
</evidence>
<dbReference type="OrthoDB" id="90846at2759"/>
<evidence type="ECO:0000313" key="2">
    <source>
        <dbReference type="Proteomes" id="UP000251314"/>
    </source>
</evidence>
<dbReference type="EMBL" id="MJFZ01000188">
    <property type="protein sequence ID" value="RAW34820.1"/>
    <property type="molecule type" value="Genomic_DNA"/>
</dbReference>
<reference evidence="1 2" key="1">
    <citation type="submission" date="2018-01" db="EMBL/GenBank/DDBJ databases">
        <title>Draft genome of the strawberry crown rot pathogen Phytophthora cactorum.</title>
        <authorList>
            <person name="Armitage A.D."/>
            <person name="Lysoe E."/>
            <person name="Nellist C.F."/>
            <person name="Harrison R.J."/>
            <person name="Brurberg M.B."/>
        </authorList>
    </citation>
    <scope>NUCLEOTIDE SEQUENCE [LARGE SCALE GENOMIC DNA]</scope>
    <source>
        <strain evidence="1 2">10300</strain>
    </source>
</reference>
<sequence>MLLPMELRTCRDPDAQHQYEPFRNTIFTHRRDDLAAGRGPGALFREEWNCLAGNAQRYKHRSLYRTERDVNPTPTATVQRFYDPQESTDVGSLVKKKGNAVISLKSIVPRFSGSSQDNEASGRGPGSYFPDRYYGAFPALFDKMTPHSVRLEKLEAKRSLAATFGIVPAPDTTNASSIVTIRPARFRASKGSDDSTGHERTFADFPDLSLETTSLSPALTPRNAYQNPANRRVILATRPSGDSAVMTS</sequence>
<gene>
    <name evidence="1" type="ORF">PC110_g8865</name>
</gene>
<keyword evidence="2" id="KW-1185">Reference proteome</keyword>
<name>A0A329SDU6_9STRA</name>
<comment type="caution">
    <text evidence="1">The sequence shown here is derived from an EMBL/GenBank/DDBJ whole genome shotgun (WGS) entry which is preliminary data.</text>
</comment>